<dbReference type="PANTHER" id="PTHR12197:SF251">
    <property type="entry name" value="EG:BACR7C10.4 PROTEIN"/>
    <property type="match status" value="1"/>
</dbReference>
<evidence type="ECO:0000259" key="6">
    <source>
        <dbReference type="PROSITE" id="PS50865"/>
    </source>
</evidence>
<dbReference type="InterPro" id="IPR001214">
    <property type="entry name" value="SET_dom"/>
</dbReference>
<feature type="domain" description="SET" evidence="5">
    <location>
        <begin position="28"/>
        <end position="275"/>
    </location>
</feature>
<keyword evidence="8" id="KW-1185">Reference proteome</keyword>
<dbReference type="Gene3D" id="2.170.270.10">
    <property type="entry name" value="SET domain"/>
    <property type="match status" value="1"/>
</dbReference>
<dbReference type="InterPro" id="IPR002893">
    <property type="entry name" value="Znf_MYND"/>
</dbReference>
<dbReference type="Gene3D" id="6.10.140.2220">
    <property type="match status" value="1"/>
</dbReference>
<dbReference type="GO" id="GO:0008270">
    <property type="term" value="F:zinc ion binding"/>
    <property type="evidence" value="ECO:0007669"/>
    <property type="project" value="UniProtKB-KW"/>
</dbReference>
<evidence type="ECO:0000256" key="1">
    <source>
        <dbReference type="ARBA" id="ARBA00022723"/>
    </source>
</evidence>
<dbReference type="Gene3D" id="1.10.220.160">
    <property type="match status" value="1"/>
</dbReference>
<dbReference type="Pfam" id="PF00856">
    <property type="entry name" value="SET"/>
    <property type="match status" value="1"/>
</dbReference>
<dbReference type="AlphaFoldDB" id="A0A6A6VLA5"/>
<dbReference type="SMART" id="SM00317">
    <property type="entry name" value="SET"/>
    <property type="match status" value="1"/>
</dbReference>
<dbReference type="InterPro" id="IPR046341">
    <property type="entry name" value="SET_dom_sf"/>
</dbReference>
<keyword evidence="2 4" id="KW-0863">Zinc-finger</keyword>
<dbReference type="PANTHER" id="PTHR12197">
    <property type="entry name" value="HISTONE-LYSINE N-METHYLTRANSFERASE SMYD"/>
    <property type="match status" value="1"/>
</dbReference>
<dbReference type="SUPFAM" id="SSF82199">
    <property type="entry name" value="SET domain"/>
    <property type="match status" value="1"/>
</dbReference>
<organism evidence="7 8">
    <name type="scientific">Sporormia fimetaria CBS 119925</name>
    <dbReference type="NCBI Taxonomy" id="1340428"/>
    <lineage>
        <taxon>Eukaryota</taxon>
        <taxon>Fungi</taxon>
        <taxon>Dikarya</taxon>
        <taxon>Ascomycota</taxon>
        <taxon>Pezizomycotina</taxon>
        <taxon>Dothideomycetes</taxon>
        <taxon>Pleosporomycetidae</taxon>
        <taxon>Pleosporales</taxon>
        <taxon>Sporormiaceae</taxon>
        <taxon>Sporormia</taxon>
    </lineage>
</organism>
<reference evidence="7" key="1">
    <citation type="journal article" date="2020" name="Stud. Mycol.">
        <title>101 Dothideomycetes genomes: a test case for predicting lifestyles and emergence of pathogens.</title>
        <authorList>
            <person name="Haridas S."/>
            <person name="Albert R."/>
            <person name="Binder M."/>
            <person name="Bloem J."/>
            <person name="Labutti K."/>
            <person name="Salamov A."/>
            <person name="Andreopoulos B."/>
            <person name="Baker S."/>
            <person name="Barry K."/>
            <person name="Bills G."/>
            <person name="Bluhm B."/>
            <person name="Cannon C."/>
            <person name="Castanera R."/>
            <person name="Culley D."/>
            <person name="Daum C."/>
            <person name="Ezra D."/>
            <person name="Gonzalez J."/>
            <person name="Henrissat B."/>
            <person name="Kuo A."/>
            <person name="Liang C."/>
            <person name="Lipzen A."/>
            <person name="Lutzoni F."/>
            <person name="Magnuson J."/>
            <person name="Mondo S."/>
            <person name="Nolan M."/>
            <person name="Ohm R."/>
            <person name="Pangilinan J."/>
            <person name="Park H.-J."/>
            <person name="Ramirez L."/>
            <person name="Alfaro M."/>
            <person name="Sun H."/>
            <person name="Tritt A."/>
            <person name="Yoshinaga Y."/>
            <person name="Zwiers L.-H."/>
            <person name="Turgeon B."/>
            <person name="Goodwin S."/>
            <person name="Spatafora J."/>
            <person name="Crous P."/>
            <person name="Grigoriev I."/>
        </authorList>
    </citation>
    <scope>NUCLEOTIDE SEQUENCE</scope>
    <source>
        <strain evidence="7">CBS 119925</strain>
    </source>
</reference>
<accession>A0A6A6VLA5</accession>
<dbReference type="InterPro" id="IPR050869">
    <property type="entry name" value="H3K4_H4K5_MeTrfase"/>
</dbReference>
<evidence type="ECO:0000313" key="7">
    <source>
        <dbReference type="EMBL" id="KAF2750933.1"/>
    </source>
</evidence>
<dbReference type="Proteomes" id="UP000799440">
    <property type="component" value="Unassembled WGS sequence"/>
</dbReference>
<dbReference type="Pfam" id="PF01753">
    <property type="entry name" value="zf-MYND"/>
    <property type="match status" value="1"/>
</dbReference>
<evidence type="ECO:0000313" key="8">
    <source>
        <dbReference type="Proteomes" id="UP000799440"/>
    </source>
</evidence>
<protein>
    <submittedName>
        <fullName evidence="7">SET domain-containing protein</fullName>
    </submittedName>
</protein>
<name>A0A6A6VLA5_9PLEO</name>
<sequence>MTTQRDYHNYHPEHFHPEMAAKEETNKSPYYIAVSPICVTSKFSTPGNGLFASRAFQPGSLIFSSPRPLVAALDPDRLLDTCANCFLWTIEASSYGIENASVSACMGCKTFRYCKKACQKEAWNRVHKHECKAYKNANKQFPHALRVTMEILTRRYYEKLDDQTWQLICGLSTHMDDFKKNGRFADIQLAAKSVVSDFPHFDTNIIEEMYCRVLSNTFTLVTATFDTLGLMFDPTFAYINHSCDPNAYVVMDGPEVSLRSLRPIEKDEEIIISYIENTYPYSRRQSELKESWFFTCNCSKCAQGFKTIEDEWEIPPSKLSKEWKKKADELLAIQSPGDANYVGDTEDELRVAALQAEVWRICEEEQKLTEQVAAQDLITSGLQLCKSSRLWPDHRQPYHALREDLIVSMLSAGHYSAALPYCAKGYRDVLPILHPEKAHPVRVVQTWRTAKLALYLAAEPDKDLGLDMPMVSLMLVNEVEEMVKLSHGESSSLAKLVHARWLECMGEMQRAMGDAAEWFVNEMIPKQRQAFLKMADLAEY</sequence>
<keyword evidence="1" id="KW-0479">Metal-binding</keyword>
<dbReference type="PROSITE" id="PS50280">
    <property type="entry name" value="SET"/>
    <property type="match status" value="1"/>
</dbReference>
<dbReference type="GO" id="GO:0005634">
    <property type="term" value="C:nucleus"/>
    <property type="evidence" value="ECO:0007669"/>
    <property type="project" value="TreeGrafter"/>
</dbReference>
<evidence type="ECO:0000256" key="2">
    <source>
        <dbReference type="ARBA" id="ARBA00022771"/>
    </source>
</evidence>
<dbReference type="CDD" id="cd20071">
    <property type="entry name" value="SET_SMYD"/>
    <property type="match status" value="1"/>
</dbReference>
<gene>
    <name evidence="7" type="ORF">M011DRAFT_188281</name>
</gene>
<dbReference type="PROSITE" id="PS50865">
    <property type="entry name" value="ZF_MYND_2"/>
    <property type="match status" value="1"/>
</dbReference>
<keyword evidence="3" id="KW-0862">Zinc</keyword>
<dbReference type="OrthoDB" id="5945798at2759"/>
<feature type="domain" description="MYND-type" evidence="6">
    <location>
        <begin position="82"/>
        <end position="131"/>
    </location>
</feature>
<evidence type="ECO:0000256" key="4">
    <source>
        <dbReference type="PROSITE-ProRule" id="PRU00134"/>
    </source>
</evidence>
<dbReference type="EMBL" id="MU006563">
    <property type="protein sequence ID" value="KAF2750933.1"/>
    <property type="molecule type" value="Genomic_DNA"/>
</dbReference>
<evidence type="ECO:0000256" key="3">
    <source>
        <dbReference type="ARBA" id="ARBA00022833"/>
    </source>
</evidence>
<evidence type="ECO:0000259" key="5">
    <source>
        <dbReference type="PROSITE" id="PS50280"/>
    </source>
</evidence>
<proteinExistence type="predicted"/>